<name>A0A7S9Q490_9PSED</name>
<reference evidence="1 2" key="1">
    <citation type="submission" date="2020-11" db="EMBL/GenBank/DDBJ databases">
        <title>Pseudomonas fulva producing VIM-24.</title>
        <authorList>
            <person name="Liu S."/>
        </authorList>
    </citation>
    <scope>NUCLEOTIDE SEQUENCE [LARGE SCALE GENOMIC DNA]</scope>
    <source>
        <strain evidence="1 2">ZDHY414</strain>
    </source>
</reference>
<organism evidence="1 2">
    <name type="scientific">Pseudomonas fulva</name>
    <dbReference type="NCBI Taxonomy" id="47880"/>
    <lineage>
        <taxon>Bacteria</taxon>
        <taxon>Pseudomonadati</taxon>
        <taxon>Pseudomonadota</taxon>
        <taxon>Gammaproteobacteria</taxon>
        <taxon>Pseudomonadales</taxon>
        <taxon>Pseudomonadaceae</taxon>
        <taxon>Pseudomonas</taxon>
    </lineage>
</organism>
<evidence type="ECO:0000313" key="2">
    <source>
        <dbReference type="Proteomes" id="UP000594430"/>
    </source>
</evidence>
<evidence type="ECO:0000313" key="1">
    <source>
        <dbReference type="EMBL" id="QPH50628.1"/>
    </source>
</evidence>
<dbReference type="RefSeq" id="WP_196110556.1">
    <property type="nucleotide sequence ID" value="NZ_CP064943.1"/>
</dbReference>
<accession>A0A7S9Q490</accession>
<gene>
    <name evidence="1" type="ORF">IZU98_07995</name>
</gene>
<protein>
    <submittedName>
        <fullName evidence="1">Uncharacterized protein</fullName>
    </submittedName>
</protein>
<dbReference type="EMBL" id="CP064946">
    <property type="protein sequence ID" value="QPH50628.1"/>
    <property type="molecule type" value="Genomic_DNA"/>
</dbReference>
<dbReference type="Proteomes" id="UP000594430">
    <property type="component" value="Chromosome"/>
</dbReference>
<dbReference type="AlphaFoldDB" id="A0A7S9Q490"/>
<proteinExistence type="predicted"/>
<sequence>MNDLPLDYITFAKQMGYPEADQWDRSKGGMKKGWARIHRQVAGGKRIDGLIRDFIGRMRVAQGRLDKARKLQRGDGDSGNMFSHFASLYPQHIPVTAPPPPRRERFVKPVDPAARAAKRKRKKERKNNKPYGTVTIGLGLESTFKPKKIKRDSVVIDAHTRSTSSHEKSIIYAAGWSINGAFDDKS</sequence>